<organism evidence="3 4">
    <name type="scientific">Ramlibacter humi</name>
    <dbReference type="NCBI Taxonomy" id="2530451"/>
    <lineage>
        <taxon>Bacteria</taxon>
        <taxon>Pseudomonadati</taxon>
        <taxon>Pseudomonadota</taxon>
        <taxon>Betaproteobacteria</taxon>
        <taxon>Burkholderiales</taxon>
        <taxon>Comamonadaceae</taxon>
        <taxon>Ramlibacter</taxon>
    </lineage>
</organism>
<accession>A0A4Z0CD40</accession>
<dbReference type="InterPro" id="IPR025698">
    <property type="entry name" value="2TM_dom"/>
</dbReference>
<keyword evidence="1" id="KW-1133">Transmembrane helix</keyword>
<keyword evidence="1" id="KW-0472">Membrane</keyword>
<dbReference type="OrthoDB" id="21915at2"/>
<evidence type="ECO:0000256" key="1">
    <source>
        <dbReference type="SAM" id="Phobius"/>
    </source>
</evidence>
<name>A0A4Z0CD40_9BURK</name>
<sequence length="93" mass="10204">MNDSQDLERTARRRAGAKLGWLVHAMVYVCVNLLLAGIAFAAGRGWAIYPALGWGLGLLVHGFVVFIVTGGGGVYAQLVDHERSRLQLQRDPW</sequence>
<dbReference type="Proteomes" id="UP000297839">
    <property type="component" value="Unassembled WGS sequence"/>
</dbReference>
<reference evidence="3 4" key="1">
    <citation type="submission" date="2019-03" db="EMBL/GenBank/DDBJ databases">
        <title>Ramlibacter sp. 18x22-1, whole genome shotgun sequence.</title>
        <authorList>
            <person name="Zhang X."/>
            <person name="Feng G."/>
            <person name="Zhu H."/>
        </authorList>
    </citation>
    <scope>NUCLEOTIDE SEQUENCE [LARGE SCALE GENOMIC DNA]</scope>
    <source>
        <strain evidence="3 4">18x22-1</strain>
    </source>
</reference>
<comment type="caution">
    <text evidence="3">The sequence shown here is derived from an EMBL/GenBank/DDBJ whole genome shotgun (WGS) entry which is preliminary data.</text>
</comment>
<protein>
    <submittedName>
        <fullName evidence="3">2TM domain-containing protein</fullName>
    </submittedName>
</protein>
<feature type="transmembrane region" description="Helical" evidence="1">
    <location>
        <begin position="21"/>
        <end position="42"/>
    </location>
</feature>
<feature type="domain" description="2TM" evidence="2">
    <location>
        <begin position="10"/>
        <end position="67"/>
    </location>
</feature>
<dbReference type="EMBL" id="SMLK01000001">
    <property type="protein sequence ID" value="TFZ08882.1"/>
    <property type="molecule type" value="Genomic_DNA"/>
</dbReference>
<feature type="transmembrane region" description="Helical" evidence="1">
    <location>
        <begin position="54"/>
        <end position="76"/>
    </location>
</feature>
<evidence type="ECO:0000259" key="2">
    <source>
        <dbReference type="Pfam" id="PF13239"/>
    </source>
</evidence>
<keyword evidence="4" id="KW-1185">Reference proteome</keyword>
<keyword evidence="1" id="KW-0812">Transmembrane</keyword>
<dbReference type="Pfam" id="PF13239">
    <property type="entry name" value="2TM"/>
    <property type="match status" value="1"/>
</dbReference>
<evidence type="ECO:0000313" key="3">
    <source>
        <dbReference type="EMBL" id="TFZ08882.1"/>
    </source>
</evidence>
<gene>
    <name evidence="3" type="ORF">EZ216_07000</name>
</gene>
<proteinExistence type="predicted"/>
<dbReference type="AlphaFoldDB" id="A0A4Z0CD40"/>
<dbReference type="RefSeq" id="WP_135248967.1">
    <property type="nucleotide sequence ID" value="NZ_SMLK01000001.1"/>
</dbReference>
<evidence type="ECO:0000313" key="4">
    <source>
        <dbReference type="Proteomes" id="UP000297839"/>
    </source>
</evidence>